<feature type="transmembrane region" description="Helical" evidence="1">
    <location>
        <begin position="20"/>
        <end position="42"/>
    </location>
</feature>
<dbReference type="AlphaFoldDB" id="A0A1I5JBW7"/>
<proteinExistence type="predicted"/>
<dbReference type="Pfam" id="PF00884">
    <property type="entry name" value="Sulfatase"/>
    <property type="match status" value="1"/>
</dbReference>
<evidence type="ECO:0000256" key="1">
    <source>
        <dbReference type="SAM" id="Phobius"/>
    </source>
</evidence>
<dbReference type="Gene3D" id="3.40.720.10">
    <property type="entry name" value="Alkaline Phosphatase, subunit A"/>
    <property type="match status" value="1"/>
</dbReference>
<keyword evidence="1" id="KW-0812">Transmembrane</keyword>
<dbReference type="OrthoDB" id="8613897at2"/>
<dbReference type="SUPFAM" id="SSF53649">
    <property type="entry name" value="Alkaline phosphatase-like"/>
    <property type="match status" value="1"/>
</dbReference>
<evidence type="ECO:0000313" key="4">
    <source>
        <dbReference type="Proteomes" id="UP000182400"/>
    </source>
</evidence>
<feature type="transmembrane region" description="Helical" evidence="1">
    <location>
        <begin position="137"/>
        <end position="158"/>
    </location>
</feature>
<dbReference type="Proteomes" id="UP000182400">
    <property type="component" value="Unassembled WGS sequence"/>
</dbReference>
<accession>A0A1I5JBW7</accession>
<dbReference type="EMBL" id="FOWP01000001">
    <property type="protein sequence ID" value="SFO70364.1"/>
    <property type="molecule type" value="Genomic_DNA"/>
</dbReference>
<feature type="domain" description="Sulfatase N-terminal" evidence="2">
    <location>
        <begin position="276"/>
        <end position="444"/>
    </location>
</feature>
<reference evidence="3 4" key="1">
    <citation type="submission" date="2016-10" db="EMBL/GenBank/DDBJ databases">
        <authorList>
            <person name="de Groot N.N."/>
        </authorList>
    </citation>
    <scope>NUCLEOTIDE SEQUENCE [LARGE SCALE GENOMIC DNA]</scope>
    <source>
        <strain evidence="3 4">CCUG 59231</strain>
    </source>
</reference>
<keyword evidence="1" id="KW-0472">Membrane</keyword>
<keyword evidence="1" id="KW-1133">Transmembrane helix</keyword>
<evidence type="ECO:0000259" key="2">
    <source>
        <dbReference type="Pfam" id="PF00884"/>
    </source>
</evidence>
<name>A0A1I5JBW7_9GAMM</name>
<organism evidence="3 4">
    <name type="scientific">Ectopseudomonas composti</name>
    <dbReference type="NCBI Taxonomy" id="658457"/>
    <lineage>
        <taxon>Bacteria</taxon>
        <taxon>Pseudomonadati</taxon>
        <taxon>Pseudomonadota</taxon>
        <taxon>Gammaproteobacteria</taxon>
        <taxon>Pseudomonadales</taxon>
        <taxon>Pseudomonadaceae</taxon>
        <taxon>Ectopseudomonas</taxon>
    </lineage>
</organism>
<dbReference type="InterPro" id="IPR017850">
    <property type="entry name" value="Alkaline_phosphatase_core_sf"/>
</dbReference>
<dbReference type="STRING" id="658457.SAMN05216601_101230"/>
<protein>
    <recommendedName>
        <fullName evidence="2">Sulfatase N-terminal domain-containing protein</fullName>
    </recommendedName>
</protein>
<feature type="transmembrane region" description="Helical" evidence="1">
    <location>
        <begin position="112"/>
        <end position="131"/>
    </location>
</feature>
<sequence>MWEKAGLYLMLSSWPAAWRNALLIFCFCIFPNLVFFVCAKWLGIDRPAINLDYAFVVVLFALSFRLLAGFFLFLFLIIDVLSLLGQVMPFVRIFDVLYLLKFSLLASGLHVLLILSIIISVSIIWLLVFLAGKRASIMFALCVFNALILLKLIGGEVVTKDKVRLHRLSGYSFVDSQSLLFWRSRGALFFSVFSGGSAGLKPLSTAGASAPLWESLNTGNLARRILLVVVESWGATKDRRIQDAILSPLYRARMESLEFGEVRQSGYTLAGELRELCRMYPESYNLLQVTEGFDSCLPNQLGRMGYETLAMHGAASVMYDRHNWYPKAGFSHSIFFENRIWPARCYSFPGACDLDMLKEVKTFFSKNGSLFFYWLTLNTHAPYDLRDLRYDVFDCSRFDIAEASESCRNFKLQAQFFDGVAKLLSSSKMKGVEFVIVGDHAPVHLDVGEKHAVFYEGVVPFVRGKTLSE</sequence>
<dbReference type="RefSeq" id="WP_074936152.1">
    <property type="nucleotide sequence ID" value="NZ_FOWP01000001.1"/>
</dbReference>
<evidence type="ECO:0000313" key="3">
    <source>
        <dbReference type="EMBL" id="SFO70364.1"/>
    </source>
</evidence>
<dbReference type="InterPro" id="IPR000917">
    <property type="entry name" value="Sulfatase_N"/>
</dbReference>
<feature type="transmembrane region" description="Helical" evidence="1">
    <location>
        <begin position="54"/>
        <end position="77"/>
    </location>
</feature>
<gene>
    <name evidence="3" type="ORF">SAMN05216601_101230</name>
</gene>